<sequence>MAEELLAFKRATNVTYLLFCLGDDILHVCYVDESAHDRIIKAIRSEDSFDGSFLDQAEIIAMELLNCDSEVERMIAKAEPNQKEKEFCDVGELFQRIADDFCEEFAQTLCLTSLLTHKAEEKNLEGYLSYKLYVRYFINLFLQCMSELAQADASILSITSLNRNHIQNIADAIPDYVRTIGKAYGVSTEYVAAIEAKCEQQQEQIHQLWNRYNKLAEELNVR</sequence>
<dbReference type="EMBL" id="CP036266">
    <property type="protein sequence ID" value="QDT18655.1"/>
    <property type="molecule type" value="Genomic_DNA"/>
</dbReference>
<dbReference type="OrthoDB" id="9922327at2"/>
<gene>
    <name evidence="1" type="ORF">HG66A1_04170</name>
</gene>
<dbReference type="Proteomes" id="UP000320421">
    <property type="component" value="Chromosome"/>
</dbReference>
<dbReference type="RefSeq" id="WP_145180366.1">
    <property type="nucleotide sequence ID" value="NZ_CP036266.1"/>
</dbReference>
<evidence type="ECO:0000313" key="1">
    <source>
        <dbReference type="EMBL" id="QDT18655.1"/>
    </source>
</evidence>
<organism evidence="1 2">
    <name type="scientific">Gimesia chilikensis</name>
    <dbReference type="NCBI Taxonomy" id="2605989"/>
    <lineage>
        <taxon>Bacteria</taxon>
        <taxon>Pseudomonadati</taxon>
        <taxon>Planctomycetota</taxon>
        <taxon>Planctomycetia</taxon>
        <taxon>Planctomycetales</taxon>
        <taxon>Planctomycetaceae</taxon>
        <taxon>Gimesia</taxon>
    </lineage>
</organism>
<protein>
    <submittedName>
        <fullName evidence="1">Uncharacterized protein</fullName>
    </submittedName>
</protein>
<dbReference type="AlphaFoldDB" id="A0A517PH08"/>
<evidence type="ECO:0000313" key="2">
    <source>
        <dbReference type="Proteomes" id="UP000320421"/>
    </source>
</evidence>
<reference evidence="1 2" key="1">
    <citation type="submission" date="2019-02" db="EMBL/GenBank/DDBJ databases">
        <title>Deep-cultivation of Planctomycetes and their phenomic and genomic characterization uncovers novel biology.</title>
        <authorList>
            <person name="Wiegand S."/>
            <person name="Jogler M."/>
            <person name="Boedeker C."/>
            <person name="Pinto D."/>
            <person name="Vollmers J."/>
            <person name="Rivas-Marin E."/>
            <person name="Kohn T."/>
            <person name="Peeters S.H."/>
            <person name="Heuer A."/>
            <person name="Rast P."/>
            <person name="Oberbeckmann S."/>
            <person name="Bunk B."/>
            <person name="Jeske O."/>
            <person name="Meyerdierks A."/>
            <person name="Storesund J.E."/>
            <person name="Kallscheuer N."/>
            <person name="Luecker S."/>
            <person name="Lage O.M."/>
            <person name="Pohl T."/>
            <person name="Merkel B.J."/>
            <person name="Hornburger P."/>
            <person name="Mueller R.-W."/>
            <person name="Bruemmer F."/>
            <person name="Labrenz M."/>
            <person name="Spormann A.M."/>
            <person name="Op den Camp H."/>
            <person name="Overmann J."/>
            <person name="Amann R."/>
            <person name="Jetten M.S.M."/>
            <person name="Mascher T."/>
            <person name="Medema M.H."/>
            <person name="Devos D.P."/>
            <person name="Kaster A.-K."/>
            <person name="Ovreas L."/>
            <person name="Rohde M."/>
            <person name="Galperin M.Y."/>
            <person name="Jogler C."/>
        </authorList>
    </citation>
    <scope>NUCLEOTIDE SEQUENCE [LARGE SCALE GENOMIC DNA]</scope>
    <source>
        <strain evidence="1 2">HG66A1</strain>
    </source>
</reference>
<name>A0A517PH08_9PLAN</name>
<accession>A0A517PH08</accession>
<keyword evidence="2" id="KW-1185">Reference proteome</keyword>
<proteinExistence type="predicted"/>